<evidence type="ECO:0000313" key="3">
    <source>
        <dbReference type="Proteomes" id="UP000316562"/>
    </source>
</evidence>
<sequence>MLKKSLLSLAVVLFLSSLFIPGAFAFTRRNCMPNGKLNVNCANLMNFSQLEKLKVELYQKQKNNPTLQNKKNLTEIRLIISKKFPKYYNKEHY</sequence>
<evidence type="ECO:0000313" key="2">
    <source>
        <dbReference type="EMBL" id="RZD15582.1"/>
    </source>
</evidence>
<reference evidence="2 3" key="1">
    <citation type="journal article" date="2019" name="ISME J.">
        <title>Insights into ecological role of a new deltaproteobacterial order Candidatus Acidulodesulfobacterales by metagenomics and metatranscriptomics.</title>
        <authorList>
            <person name="Tan S."/>
            <person name="Liu J."/>
            <person name="Fang Y."/>
            <person name="Hedlund B.P."/>
            <person name="Lian Z.H."/>
            <person name="Huang L.Y."/>
            <person name="Li J.T."/>
            <person name="Huang L.N."/>
            <person name="Li W.J."/>
            <person name="Jiang H.C."/>
            <person name="Dong H.L."/>
            <person name="Shu W.S."/>
        </authorList>
    </citation>
    <scope>NUCLEOTIDE SEQUENCE [LARGE SCALE GENOMIC DNA]</scope>
    <source>
        <strain evidence="2">AP2</strain>
    </source>
</reference>
<dbReference type="EMBL" id="SGBC01000004">
    <property type="protein sequence ID" value="RZD15582.1"/>
    <property type="molecule type" value="Genomic_DNA"/>
</dbReference>
<organism evidence="2 3">
    <name type="scientific">Acididesulfobacter guangdongensis</name>
    <dbReference type="NCBI Taxonomy" id="2597225"/>
    <lineage>
        <taxon>Bacteria</taxon>
        <taxon>Deltaproteobacteria</taxon>
        <taxon>Candidatus Acidulodesulfobacterales</taxon>
        <taxon>Candidatus Acididesulfobacter</taxon>
    </lineage>
</organism>
<proteinExistence type="predicted"/>
<dbReference type="Proteomes" id="UP000316562">
    <property type="component" value="Unassembled WGS sequence"/>
</dbReference>
<gene>
    <name evidence="2" type="ORF">EVJ46_08585</name>
</gene>
<feature type="chain" id="PRO_5022065899" evidence="1">
    <location>
        <begin position="26"/>
        <end position="93"/>
    </location>
</feature>
<evidence type="ECO:0000256" key="1">
    <source>
        <dbReference type="SAM" id="SignalP"/>
    </source>
</evidence>
<name>A0A519BE83_ACIG2</name>
<comment type="caution">
    <text evidence="2">The sequence shown here is derived from an EMBL/GenBank/DDBJ whole genome shotgun (WGS) entry which is preliminary data.</text>
</comment>
<dbReference type="AlphaFoldDB" id="A0A519BE83"/>
<accession>A0A519BE83</accession>
<feature type="signal peptide" evidence="1">
    <location>
        <begin position="1"/>
        <end position="25"/>
    </location>
</feature>
<protein>
    <submittedName>
        <fullName evidence="2">Uncharacterized protein</fullName>
    </submittedName>
</protein>
<keyword evidence="1" id="KW-0732">Signal</keyword>